<evidence type="ECO:0000313" key="13">
    <source>
        <dbReference type="EMBL" id="BAL87477.1"/>
    </source>
</evidence>
<dbReference type="InterPro" id="IPR056375">
    <property type="entry name" value="Idi_bact"/>
</dbReference>
<evidence type="ECO:0000256" key="1">
    <source>
        <dbReference type="ARBA" id="ARBA00004826"/>
    </source>
</evidence>
<keyword evidence="14" id="KW-1185">Reference proteome</keyword>
<dbReference type="FunFam" id="3.90.79.10:FF:000009">
    <property type="entry name" value="Isopentenyl-diphosphate Delta-isomerase"/>
    <property type="match status" value="1"/>
</dbReference>
<protein>
    <recommendedName>
        <fullName evidence="3 10">Isopentenyl-diphosphate Delta-isomerase</fullName>
        <shortName evidence="10">IPP isomerase</shortName>
        <ecNumber evidence="3 10">5.3.3.2</ecNumber>
    </recommendedName>
    <alternativeName>
        <fullName evidence="10">IPP:DMAPP isomerase</fullName>
    </alternativeName>
    <alternativeName>
        <fullName evidence="10">Isopentenyl pyrophosphate isomerase</fullName>
    </alternativeName>
</protein>
<proteinExistence type="inferred from homology"/>
<dbReference type="EMBL" id="AP012319">
    <property type="protein sequence ID" value="BAL87477.1"/>
    <property type="molecule type" value="Genomic_DNA"/>
</dbReference>
<dbReference type="PANTHER" id="PTHR10885:SF0">
    <property type="entry name" value="ISOPENTENYL-DIPHOSPHATE DELTA-ISOMERASE"/>
    <property type="match status" value="1"/>
</dbReference>
<dbReference type="InterPro" id="IPR015797">
    <property type="entry name" value="NUDIX_hydrolase-like_dom_sf"/>
</dbReference>
<feature type="active site" evidence="10 11">
    <location>
        <position position="87"/>
    </location>
</feature>
<evidence type="ECO:0000256" key="11">
    <source>
        <dbReference type="PIRSR" id="PIRSR018427-1"/>
    </source>
</evidence>
<feature type="binding site" evidence="10">
    <location>
        <position position="45"/>
    </location>
    <ligand>
        <name>Mn(2+)</name>
        <dbReference type="ChEBI" id="CHEBI:29035"/>
    </ligand>
</feature>
<dbReference type="KEGG" id="ams:AMIS_22570"/>
<reference evidence="13 14" key="1">
    <citation type="submission" date="2012-02" db="EMBL/GenBank/DDBJ databases">
        <title>Complete genome sequence of Actinoplanes missouriensis 431 (= NBRC 102363).</title>
        <authorList>
            <person name="Ohnishi Y."/>
            <person name="Ishikawa J."/>
            <person name="Sekine M."/>
            <person name="Hosoyama A."/>
            <person name="Harada T."/>
            <person name="Narita H."/>
            <person name="Hata T."/>
            <person name="Konno Y."/>
            <person name="Tutikane K."/>
            <person name="Fujita N."/>
            <person name="Horinouchi S."/>
            <person name="Hayakawa M."/>
        </authorList>
    </citation>
    <scope>NUCLEOTIDE SEQUENCE [LARGE SCALE GENOMIC DNA]</scope>
    <source>
        <strain evidence="14">ATCC 14538 / DSM 43046 / CBS 188.64 / JCM 3121 / NBRC 102363 / NCIMB 12654 / NRRL B-3342 / UNCC 431</strain>
    </source>
</reference>
<dbReference type="EC" id="5.3.3.2" evidence="3 10"/>
<dbReference type="Proteomes" id="UP000007882">
    <property type="component" value="Chromosome"/>
</dbReference>
<feature type="domain" description="Nudix hydrolase" evidence="12">
    <location>
        <begin position="50"/>
        <end position="185"/>
    </location>
</feature>
<name>I0H390_ACTM4</name>
<comment type="pathway">
    <text evidence="1 10">Isoprenoid biosynthesis; dimethylallyl diphosphate biosynthesis; dimethylallyl diphosphate from isopentenyl diphosphate: step 1/1.</text>
</comment>
<evidence type="ECO:0000256" key="8">
    <source>
        <dbReference type="ARBA" id="ARBA00023229"/>
    </source>
</evidence>
<dbReference type="SUPFAM" id="SSF55811">
    <property type="entry name" value="Nudix"/>
    <property type="match status" value="1"/>
</dbReference>
<dbReference type="GO" id="GO:0008299">
    <property type="term" value="P:isoprenoid biosynthetic process"/>
    <property type="evidence" value="ECO:0007669"/>
    <property type="project" value="UniProtKB-UniRule"/>
</dbReference>
<keyword evidence="9 10" id="KW-0413">Isomerase</keyword>
<dbReference type="GO" id="GO:0046872">
    <property type="term" value="F:metal ion binding"/>
    <property type="evidence" value="ECO:0007669"/>
    <property type="project" value="UniProtKB-KW"/>
</dbReference>
<feature type="active site" evidence="10 11">
    <location>
        <position position="135"/>
    </location>
</feature>
<dbReference type="Gene3D" id="3.90.79.10">
    <property type="entry name" value="Nucleoside Triphosphate Pyrophosphohydrolase"/>
    <property type="match status" value="1"/>
</dbReference>
<comment type="similarity">
    <text evidence="2 10">Belongs to the IPP isomerase type 1 family.</text>
</comment>
<dbReference type="AlphaFoldDB" id="I0H390"/>
<evidence type="ECO:0000313" key="14">
    <source>
        <dbReference type="Proteomes" id="UP000007882"/>
    </source>
</evidence>
<dbReference type="GO" id="GO:0016787">
    <property type="term" value="F:hydrolase activity"/>
    <property type="evidence" value="ECO:0007669"/>
    <property type="project" value="UniProtKB-KW"/>
</dbReference>
<evidence type="ECO:0000256" key="10">
    <source>
        <dbReference type="HAMAP-Rule" id="MF_00202"/>
    </source>
</evidence>
<dbReference type="CDD" id="cd02885">
    <property type="entry name" value="NUDIX_IPP_Isomerase"/>
    <property type="match status" value="1"/>
</dbReference>
<evidence type="ECO:0000256" key="7">
    <source>
        <dbReference type="ARBA" id="ARBA00023211"/>
    </source>
</evidence>
<dbReference type="PIRSF" id="PIRSF018427">
    <property type="entry name" value="Isopntndiph_ism"/>
    <property type="match status" value="1"/>
</dbReference>
<feature type="binding site" evidence="10">
    <location>
        <position position="107"/>
    </location>
    <ligand>
        <name>Mg(2+)</name>
        <dbReference type="ChEBI" id="CHEBI:18420"/>
    </ligand>
</feature>
<dbReference type="eggNOG" id="COG1443">
    <property type="taxonomic scope" value="Bacteria"/>
</dbReference>
<evidence type="ECO:0000256" key="5">
    <source>
        <dbReference type="ARBA" id="ARBA00022723"/>
    </source>
</evidence>
<comment type="cofactor">
    <cofactor evidence="10">
        <name>Mg(2+)</name>
        <dbReference type="ChEBI" id="CHEBI:18420"/>
    </cofactor>
    <text evidence="10">Binds 1 Mg(2+) ion per subunit. The magnesium ion binds only when substrate is bound.</text>
</comment>
<evidence type="ECO:0000256" key="6">
    <source>
        <dbReference type="ARBA" id="ARBA00022842"/>
    </source>
</evidence>
<keyword evidence="6 10" id="KW-0460">Magnesium</keyword>
<gene>
    <name evidence="10" type="primary">idi</name>
    <name evidence="13" type="ordered locus">AMIS_22570</name>
</gene>
<evidence type="ECO:0000259" key="12">
    <source>
        <dbReference type="PROSITE" id="PS51462"/>
    </source>
</evidence>
<comment type="function">
    <text evidence="10">Catalyzes the 1,3-allylic rearrangement of the homoallylic substrate isopentenyl (IPP) to its highly electrophilic allylic isomer, dimethylallyl diphosphate (DMAPP).</text>
</comment>
<sequence>MPGGTSPGWVMCCSTPQEQVKRVEHVILLNESGAAIGVADKQTVHTDSTPLHLAFSCYIFDSAGRFLVSQRALSKKTWPGIWTNSVCGHPAQGEPIADAVRRRASFELGLTLDEVRLVLPAFRYRAELDGVVENEMCPVFYATVTAEPAPNPDEVEAVRWMPWDTFRAEARDDAYSPWCQLQIAELSALGETPARWQAGDPAQLPPAARTAAR</sequence>
<keyword evidence="8 10" id="KW-0414">Isoprene biosynthesis</keyword>
<dbReference type="Pfam" id="PF00293">
    <property type="entry name" value="NUDIX"/>
    <property type="match status" value="1"/>
</dbReference>
<dbReference type="STRING" id="512565.AMIS_22570"/>
<evidence type="ECO:0000256" key="2">
    <source>
        <dbReference type="ARBA" id="ARBA00007579"/>
    </source>
</evidence>
<dbReference type="UniPathway" id="UPA00059">
    <property type="reaction ID" value="UER00104"/>
</dbReference>
<dbReference type="GO" id="GO:0004452">
    <property type="term" value="F:isopentenyl-diphosphate delta-isomerase activity"/>
    <property type="evidence" value="ECO:0007669"/>
    <property type="project" value="UniProtKB-UniRule"/>
</dbReference>
<dbReference type="PROSITE" id="PS51462">
    <property type="entry name" value="NUDIX"/>
    <property type="match status" value="1"/>
</dbReference>
<organism evidence="13 14">
    <name type="scientific">Actinoplanes missouriensis (strain ATCC 14538 / DSM 43046 / CBS 188.64 / JCM 3121 / NBRC 102363 / NCIMB 12654 / NRRL B-3342 / UNCC 431)</name>
    <dbReference type="NCBI Taxonomy" id="512565"/>
    <lineage>
        <taxon>Bacteria</taxon>
        <taxon>Bacillati</taxon>
        <taxon>Actinomycetota</taxon>
        <taxon>Actinomycetes</taxon>
        <taxon>Micromonosporales</taxon>
        <taxon>Micromonosporaceae</taxon>
        <taxon>Actinoplanes</taxon>
    </lineage>
</organism>
<dbReference type="PANTHER" id="PTHR10885">
    <property type="entry name" value="ISOPENTENYL-DIPHOSPHATE DELTA-ISOMERASE"/>
    <property type="match status" value="1"/>
</dbReference>
<comment type="cofactor">
    <cofactor evidence="10">
        <name>Mn(2+)</name>
        <dbReference type="ChEBI" id="CHEBI:29035"/>
    </cofactor>
    <text evidence="10">Binds 1 Mn(2+) ion per subunit.</text>
</comment>
<feature type="binding site" evidence="10">
    <location>
        <position position="133"/>
    </location>
    <ligand>
        <name>Mn(2+)</name>
        <dbReference type="ChEBI" id="CHEBI:29035"/>
    </ligand>
</feature>
<keyword evidence="7 10" id="KW-0464">Manganese</keyword>
<comment type="catalytic activity">
    <reaction evidence="10">
        <text>isopentenyl diphosphate = dimethylallyl diphosphate</text>
        <dbReference type="Rhea" id="RHEA:23284"/>
        <dbReference type="ChEBI" id="CHEBI:57623"/>
        <dbReference type="ChEBI" id="CHEBI:128769"/>
        <dbReference type="EC" id="5.3.3.2"/>
    </reaction>
</comment>
<dbReference type="PATRIC" id="fig|512565.3.peg.2253"/>
<dbReference type="InterPro" id="IPR000086">
    <property type="entry name" value="NUDIX_hydrolase_dom"/>
</dbReference>
<dbReference type="InterPro" id="IPR011876">
    <property type="entry name" value="IsopentenylPP_isomerase_typ1"/>
</dbReference>
<dbReference type="NCBIfam" id="NF002995">
    <property type="entry name" value="PRK03759.1"/>
    <property type="match status" value="1"/>
</dbReference>
<dbReference type="NCBIfam" id="TIGR02150">
    <property type="entry name" value="IPP_isom_1"/>
    <property type="match status" value="1"/>
</dbReference>
<keyword evidence="5 10" id="KW-0479">Metal-binding</keyword>
<dbReference type="GO" id="GO:0005737">
    <property type="term" value="C:cytoplasm"/>
    <property type="evidence" value="ECO:0007669"/>
    <property type="project" value="UniProtKB-SubCell"/>
</dbReference>
<keyword evidence="4 10" id="KW-0963">Cytoplasm</keyword>
<evidence type="ECO:0000256" key="4">
    <source>
        <dbReference type="ARBA" id="ARBA00022490"/>
    </source>
</evidence>
<dbReference type="GO" id="GO:0050992">
    <property type="term" value="P:dimethylallyl diphosphate biosynthetic process"/>
    <property type="evidence" value="ECO:0007669"/>
    <property type="project" value="UniProtKB-UniRule"/>
</dbReference>
<evidence type="ECO:0000256" key="3">
    <source>
        <dbReference type="ARBA" id="ARBA00012057"/>
    </source>
</evidence>
<keyword evidence="13" id="KW-0378">Hydrolase</keyword>
<dbReference type="HOGENOM" id="CLU_060552_2_0_11"/>
<feature type="binding site" evidence="10">
    <location>
        <position position="89"/>
    </location>
    <ligand>
        <name>Mn(2+)</name>
        <dbReference type="ChEBI" id="CHEBI:29035"/>
    </ligand>
</feature>
<feature type="binding site" evidence="10">
    <location>
        <position position="52"/>
    </location>
    <ligand>
        <name>Mn(2+)</name>
        <dbReference type="ChEBI" id="CHEBI:29035"/>
    </ligand>
</feature>
<evidence type="ECO:0000256" key="9">
    <source>
        <dbReference type="ARBA" id="ARBA00023235"/>
    </source>
</evidence>
<feature type="binding site" evidence="10">
    <location>
        <position position="135"/>
    </location>
    <ligand>
        <name>Mn(2+)</name>
        <dbReference type="ChEBI" id="CHEBI:29035"/>
    </ligand>
</feature>
<accession>I0H390</accession>
<dbReference type="HAMAP" id="MF_00202">
    <property type="entry name" value="Idi"/>
    <property type="match status" value="1"/>
</dbReference>
<comment type="subcellular location">
    <subcellularLocation>
        <location evidence="10">Cytoplasm</location>
    </subcellularLocation>
</comment>